<keyword evidence="2" id="KW-1185">Reference proteome</keyword>
<organism evidence="1 2">
    <name type="scientific">Coemansia nantahalensis</name>
    <dbReference type="NCBI Taxonomy" id="2789366"/>
    <lineage>
        <taxon>Eukaryota</taxon>
        <taxon>Fungi</taxon>
        <taxon>Fungi incertae sedis</taxon>
        <taxon>Zoopagomycota</taxon>
        <taxon>Kickxellomycotina</taxon>
        <taxon>Kickxellomycetes</taxon>
        <taxon>Kickxellales</taxon>
        <taxon>Kickxellaceae</taxon>
        <taxon>Coemansia</taxon>
    </lineage>
</organism>
<protein>
    <submittedName>
        <fullName evidence="1">Uncharacterized protein</fullName>
    </submittedName>
</protein>
<evidence type="ECO:0000313" key="1">
    <source>
        <dbReference type="EMBL" id="KAJ2770583.1"/>
    </source>
</evidence>
<reference evidence="1" key="1">
    <citation type="submission" date="2022-07" db="EMBL/GenBank/DDBJ databases">
        <title>Phylogenomic reconstructions and comparative analyses of Kickxellomycotina fungi.</title>
        <authorList>
            <person name="Reynolds N.K."/>
            <person name="Stajich J.E."/>
            <person name="Barry K."/>
            <person name="Grigoriev I.V."/>
            <person name="Crous P."/>
            <person name="Smith M.E."/>
        </authorList>
    </citation>
    <scope>NUCLEOTIDE SEQUENCE</scope>
    <source>
        <strain evidence="1">CBS 109366</strain>
    </source>
</reference>
<name>A0ACC1JZV1_9FUNG</name>
<proteinExistence type="predicted"/>
<accession>A0ACC1JZV1</accession>
<dbReference type="EMBL" id="JANBUJ010000701">
    <property type="protein sequence ID" value="KAJ2770583.1"/>
    <property type="molecule type" value="Genomic_DNA"/>
</dbReference>
<comment type="caution">
    <text evidence="1">The sequence shown here is derived from an EMBL/GenBank/DDBJ whole genome shotgun (WGS) entry which is preliminary data.</text>
</comment>
<sequence length="351" mass="36317">MKHTVVSLASINIDEVYRVPHVVRPGETVSSVGLQRSAGGKGANASVAAARAGARVRVAGKIGSDGRWVRDVIASAGADVSQVAVLDDAATGRAVIQVDPSGENAIFLFPGANHRVALSDVKAALAECSAGDWLMLTNETTAVAEAISHAHSCGVQVLWNPAPMPADLVSSGMPVELVDVLVLNESELHALACQFGGVDAAKGSNVDTARQIMRRLDARVLIVTLGRAGSIGLVRRATANPHELTEAHTTSSADIVLVSVECAPVAAEQVRDTTAAGDTWVGYFVAELARLQSSSPESVGALAALTPAVVKQAMRVASYASAIAVTREGAIPSIPERAEVDGFLQSQTLRL</sequence>
<gene>
    <name evidence="1" type="ORF">IWQ57_002596</name>
</gene>
<dbReference type="Proteomes" id="UP001140234">
    <property type="component" value="Unassembled WGS sequence"/>
</dbReference>
<evidence type="ECO:0000313" key="2">
    <source>
        <dbReference type="Proteomes" id="UP001140234"/>
    </source>
</evidence>